<name>A0A9N9NGQ5_9GLOM</name>
<evidence type="ECO:0000313" key="2">
    <source>
        <dbReference type="Proteomes" id="UP000789405"/>
    </source>
</evidence>
<keyword evidence="2" id="KW-1185">Reference proteome</keyword>
<sequence>MAINSVILQHRRKPISYLDLAELELCHRILQQTPSQPHHAPIAPAILDIISQQLAFPMADMQKMIQNTFAKQHNSDHITKLEGGHKDVPISIKYKNKWITETGHVVVIDIGKPDYLLCLETPWIRK</sequence>
<protein>
    <submittedName>
        <fullName evidence="1">21024_t:CDS:1</fullName>
    </submittedName>
</protein>
<accession>A0A9N9NGQ5</accession>
<proteinExistence type="predicted"/>
<gene>
    <name evidence="1" type="ORF">DERYTH_LOCUS15273</name>
</gene>
<reference evidence="1" key="1">
    <citation type="submission" date="2021-06" db="EMBL/GenBank/DDBJ databases">
        <authorList>
            <person name="Kallberg Y."/>
            <person name="Tangrot J."/>
            <person name="Rosling A."/>
        </authorList>
    </citation>
    <scope>NUCLEOTIDE SEQUENCE</scope>
    <source>
        <strain evidence="1">MA453B</strain>
    </source>
</reference>
<comment type="caution">
    <text evidence="1">The sequence shown here is derived from an EMBL/GenBank/DDBJ whole genome shotgun (WGS) entry which is preliminary data.</text>
</comment>
<dbReference type="EMBL" id="CAJVPY010012226">
    <property type="protein sequence ID" value="CAG8732747.1"/>
    <property type="molecule type" value="Genomic_DNA"/>
</dbReference>
<dbReference type="Proteomes" id="UP000789405">
    <property type="component" value="Unassembled WGS sequence"/>
</dbReference>
<feature type="non-terminal residue" evidence="1">
    <location>
        <position position="1"/>
    </location>
</feature>
<dbReference type="AlphaFoldDB" id="A0A9N9NGQ5"/>
<organism evidence="1 2">
    <name type="scientific">Dentiscutata erythropus</name>
    <dbReference type="NCBI Taxonomy" id="1348616"/>
    <lineage>
        <taxon>Eukaryota</taxon>
        <taxon>Fungi</taxon>
        <taxon>Fungi incertae sedis</taxon>
        <taxon>Mucoromycota</taxon>
        <taxon>Glomeromycotina</taxon>
        <taxon>Glomeromycetes</taxon>
        <taxon>Diversisporales</taxon>
        <taxon>Gigasporaceae</taxon>
        <taxon>Dentiscutata</taxon>
    </lineage>
</organism>
<evidence type="ECO:0000313" key="1">
    <source>
        <dbReference type="EMBL" id="CAG8732747.1"/>
    </source>
</evidence>
<dbReference type="OrthoDB" id="10430132at2759"/>